<feature type="domain" description="YbaK/aminoacyl-tRNA synthetase-associated" evidence="1">
    <location>
        <begin position="36"/>
        <end position="138"/>
    </location>
</feature>
<evidence type="ECO:0000313" key="3">
    <source>
        <dbReference type="Proteomes" id="UP000675409"/>
    </source>
</evidence>
<dbReference type="PANTHER" id="PTHR30411">
    <property type="entry name" value="CYTOPLASMIC PROTEIN"/>
    <property type="match status" value="1"/>
</dbReference>
<proteinExistence type="predicted"/>
<organism evidence="2 3">
    <name type="scientific">Myceligenerans indicum</name>
    <dbReference type="NCBI Taxonomy" id="2593663"/>
    <lineage>
        <taxon>Bacteria</taxon>
        <taxon>Bacillati</taxon>
        <taxon>Actinomycetota</taxon>
        <taxon>Actinomycetes</taxon>
        <taxon>Micrococcales</taxon>
        <taxon>Promicromonosporaceae</taxon>
        <taxon>Myceligenerans</taxon>
    </lineage>
</organism>
<dbReference type="InterPro" id="IPR007214">
    <property type="entry name" value="YbaK/aa-tRNA-synth-assoc-dom"/>
</dbReference>
<evidence type="ECO:0000259" key="1">
    <source>
        <dbReference type="Pfam" id="PF04073"/>
    </source>
</evidence>
<dbReference type="CDD" id="cd04332">
    <property type="entry name" value="YbaK_like"/>
    <property type="match status" value="1"/>
</dbReference>
<comment type="caution">
    <text evidence="2">The sequence shown here is derived from an EMBL/GenBank/DDBJ whole genome shotgun (WGS) entry which is preliminary data.</text>
</comment>
<dbReference type="SUPFAM" id="SSF55826">
    <property type="entry name" value="YbaK/ProRS associated domain"/>
    <property type="match status" value="1"/>
</dbReference>
<name>A0ABS1LIA0_9MICO</name>
<sequence>MTSTEPPERALADAAARGLEVALLSRTSRPEGVGPDGTVAVKTIVLHRRDGFVFVLVPLDERFSWPKLRAALGVNRVRLPSEDEAYQATGYRRGTITPLGAGTAFPVVADLRILGHDITLGSGSPGHAVRVRADDLVRAYDATVVDLVPGGPASSGEPSTAR</sequence>
<accession>A0ABS1LIA0</accession>
<dbReference type="Pfam" id="PF04073">
    <property type="entry name" value="tRNA_edit"/>
    <property type="match status" value="1"/>
</dbReference>
<dbReference type="Gene3D" id="3.90.960.10">
    <property type="entry name" value="YbaK/aminoacyl-tRNA synthetase-associated domain"/>
    <property type="match status" value="1"/>
</dbReference>
<reference evidence="2 3" key="1">
    <citation type="journal article" date="2021" name="Arch. Microbiol.">
        <title>Myceligenerans indicum sp. nov., an actinobacterium isolated from mangrove sediment of Sundarbans, India.</title>
        <authorList>
            <person name="Asha K."/>
            <person name="Bhadury P."/>
        </authorList>
    </citation>
    <scope>NUCLEOTIDE SEQUENCE [LARGE SCALE GENOMIC DNA]</scope>
    <source>
        <strain evidence="2 3">I2</strain>
    </source>
</reference>
<dbReference type="PANTHER" id="PTHR30411:SF1">
    <property type="entry name" value="CYTOPLASMIC PROTEIN"/>
    <property type="match status" value="1"/>
</dbReference>
<keyword evidence="3" id="KW-1185">Reference proteome</keyword>
<dbReference type="EMBL" id="JABBYC010000007">
    <property type="protein sequence ID" value="MBL0885946.1"/>
    <property type="molecule type" value="Genomic_DNA"/>
</dbReference>
<evidence type="ECO:0000313" key="2">
    <source>
        <dbReference type="EMBL" id="MBL0885946.1"/>
    </source>
</evidence>
<dbReference type="InterPro" id="IPR036754">
    <property type="entry name" value="YbaK/aa-tRNA-synt-asso_dom_sf"/>
</dbReference>
<dbReference type="Proteomes" id="UP000675409">
    <property type="component" value="Unassembled WGS sequence"/>
</dbReference>
<dbReference type="RefSeq" id="WP_201845793.1">
    <property type="nucleotide sequence ID" value="NZ_JABBYC010000007.1"/>
</dbReference>
<gene>
    <name evidence="2" type="ORF">HGK34_06595</name>
</gene>
<protein>
    <submittedName>
        <fullName evidence="2">YbaK/EbsC family protein</fullName>
    </submittedName>
</protein>